<reference evidence="2 3" key="1">
    <citation type="journal article" date="2022" name="Front. Microbiol.">
        <title>High genomic differentiation and limited gene flow indicate recent cryptic speciation within the genus Laspinema (cyanobacteria).</title>
        <authorList>
            <person name="Stanojkovic A."/>
            <person name="Skoupy S."/>
            <person name="Skaloud P."/>
            <person name="Dvorak P."/>
        </authorList>
    </citation>
    <scope>NUCLEOTIDE SEQUENCE [LARGE SCALE GENOMIC DNA]</scope>
    <source>
        <strain evidence="2 3">D2a</strain>
    </source>
</reference>
<organism evidence="2 3">
    <name type="scientific">Laspinema palackyanum D2a</name>
    <dbReference type="NCBI Taxonomy" id="2953684"/>
    <lineage>
        <taxon>Bacteria</taxon>
        <taxon>Bacillati</taxon>
        <taxon>Cyanobacteriota</taxon>
        <taxon>Cyanophyceae</taxon>
        <taxon>Oscillatoriophycideae</taxon>
        <taxon>Oscillatoriales</taxon>
        <taxon>Laspinemataceae</taxon>
        <taxon>Laspinema</taxon>
        <taxon>Laspinema palackyanum</taxon>
    </lineage>
</organism>
<comment type="caution">
    <text evidence="2">The sequence shown here is derived from an EMBL/GenBank/DDBJ whole genome shotgun (WGS) entry which is preliminary data.</text>
</comment>
<dbReference type="EMBL" id="JAMXFF010000062">
    <property type="protein sequence ID" value="MCT7969874.1"/>
    <property type="molecule type" value="Genomic_DNA"/>
</dbReference>
<proteinExistence type="predicted"/>
<dbReference type="Proteomes" id="UP001525890">
    <property type="component" value="Unassembled WGS sequence"/>
</dbReference>
<dbReference type="RefSeq" id="WP_261251427.1">
    <property type="nucleotide sequence ID" value="NZ_JAMXFF010000062.1"/>
</dbReference>
<protein>
    <submittedName>
        <fullName evidence="2">Uncharacterized protein</fullName>
    </submittedName>
</protein>
<feature type="coiled-coil region" evidence="1">
    <location>
        <begin position="10"/>
        <end position="37"/>
    </location>
</feature>
<gene>
    <name evidence="2" type="ORF">NG799_26515</name>
</gene>
<accession>A0ABT2MYQ1</accession>
<evidence type="ECO:0000256" key="1">
    <source>
        <dbReference type="SAM" id="Coils"/>
    </source>
</evidence>
<evidence type="ECO:0000313" key="3">
    <source>
        <dbReference type="Proteomes" id="UP001525890"/>
    </source>
</evidence>
<evidence type="ECO:0000313" key="2">
    <source>
        <dbReference type="EMBL" id="MCT7969874.1"/>
    </source>
</evidence>
<keyword evidence="1" id="KW-0175">Coiled coil</keyword>
<sequence>MSTLKQPTAIERNQAEASELTQRLEKIDAEVAVMESLWAKFSSQEE</sequence>
<keyword evidence="3" id="KW-1185">Reference proteome</keyword>
<name>A0ABT2MYQ1_9CYAN</name>